<evidence type="ECO:0000256" key="9">
    <source>
        <dbReference type="RuleBase" id="RU003923"/>
    </source>
</evidence>
<accession>A0A2Z6ESJ6</accession>
<dbReference type="PANTHER" id="PTHR30012">
    <property type="entry name" value="GENERAL SECRETION PATHWAY PROTEIN"/>
    <property type="match status" value="1"/>
</dbReference>
<evidence type="ECO:0000256" key="8">
    <source>
        <dbReference type="ARBA" id="ARBA00023136"/>
    </source>
</evidence>
<evidence type="ECO:0000256" key="3">
    <source>
        <dbReference type="ARBA" id="ARBA00022448"/>
    </source>
</evidence>
<gene>
    <name evidence="10" type="ORF">MCB1EB_0214</name>
</gene>
<evidence type="ECO:0000313" key="10">
    <source>
        <dbReference type="EMBL" id="BBE08375.1"/>
    </source>
</evidence>
<keyword evidence="11" id="KW-1185">Reference proteome</keyword>
<dbReference type="InterPro" id="IPR042094">
    <property type="entry name" value="T2SS_GspF_sf"/>
</dbReference>
<dbReference type="Pfam" id="PF00482">
    <property type="entry name" value="T2SSF"/>
    <property type="match status" value="2"/>
</dbReference>
<dbReference type="GO" id="GO:0005886">
    <property type="term" value="C:plasma membrane"/>
    <property type="evidence" value="ECO:0007669"/>
    <property type="project" value="UniProtKB-SubCell"/>
</dbReference>
<dbReference type="Gene3D" id="1.20.81.30">
    <property type="entry name" value="Type II secretion system (T2SS), domain F"/>
    <property type="match status" value="2"/>
</dbReference>
<sequence>MTQSGPPTTAHRVQEFRFKWQGINSTGCLKSGVLIATEMSAARAALKQQRITPIKIINQGRAKPAALRATDVTTFSRQLASLLQAGLPLLAALEVIASSHPRPPLSRVIHALARAVAQGQHLSTALADYPQFGPMYCQLVAVGEASSALAPLLAQLAKHREQAAVQRAKLRSALSYPSGVLILSLLITTALMVWVVPTFKQIFESFGAPLPAPTQMVLSLSSVIAHGIAPVTLVLGSGIFIAALGLRRSTALRTAYDHLLLNLPMIGPLLRQLAIARWNRALGTLLKAGTPLADAFNSMAKITNNAVFDQATYNILQRVQRGERLAHAMRATGCFPLTVLQPIAIAEESGSLDTMLNDLATLNEQQVDMRIATLANSAEPLIMIVLGLLVGGLVVAMYLPIIQLGNII</sequence>
<dbReference type="AlphaFoldDB" id="A0A2Z6ESJ6"/>
<keyword evidence="7" id="KW-1133">Transmembrane helix</keyword>
<dbReference type="Proteomes" id="UP000282597">
    <property type="component" value="Chromosome"/>
</dbReference>
<keyword evidence="5" id="KW-0997">Cell inner membrane</keyword>
<dbReference type="PANTHER" id="PTHR30012:SF7">
    <property type="entry name" value="PROTEIN TRANSPORT PROTEIN HOFC HOMOLOG"/>
    <property type="match status" value="1"/>
</dbReference>
<evidence type="ECO:0000256" key="6">
    <source>
        <dbReference type="ARBA" id="ARBA00022692"/>
    </source>
</evidence>
<dbReference type="FunFam" id="1.20.81.30:FF:000001">
    <property type="entry name" value="Type II secretion system protein F"/>
    <property type="match status" value="2"/>
</dbReference>
<protein>
    <submittedName>
        <fullName evidence="10">Type IV fimbrial assembly protein pilC</fullName>
    </submittedName>
</protein>
<keyword evidence="4" id="KW-1003">Cell membrane</keyword>
<evidence type="ECO:0000256" key="1">
    <source>
        <dbReference type="ARBA" id="ARBA00004429"/>
    </source>
</evidence>
<evidence type="ECO:0000256" key="4">
    <source>
        <dbReference type="ARBA" id="ARBA00022475"/>
    </source>
</evidence>
<dbReference type="GO" id="GO:0015628">
    <property type="term" value="P:protein secretion by the type II secretion system"/>
    <property type="evidence" value="ECO:0007669"/>
    <property type="project" value="TreeGrafter"/>
</dbReference>
<name>A0A2Z6ESJ6_9BURK</name>
<proteinExistence type="inferred from homology"/>
<evidence type="ECO:0000256" key="2">
    <source>
        <dbReference type="ARBA" id="ARBA00005745"/>
    </source>
</evidence>
<reference evidence="10 11" key="1">
    <citation type="journal article" date="2018" name="Microbes Environ.">
        <title>Comparative Genomic Insights into Endofungal Lifestyles of Two Bacterial Endosymbionts, Mycoavidus cysteinexigens and Burkholderia rhizoxinica.</title>
        <authorList>
            <person name="Sharmin D."/>
            <person name="Guo Y."/>
            <person name="Nishizawa T."/>
            <person name="Ohshima S."/>
            <person name="Sato Y."/>
            <person name="Takashima Y."/>
            <person name="Narisawa K."/>
            <person name="Ohta H."/>
        </authorList>
    </citation>
    <scope>NUCLEOTIDE SEQUENCE [LARGE SCALE GENOMIC DNA]</scope>
    <source>
        <strain evidence="10 11">B1-EB</strain>
    </source>
</reference>
<evidence type="ECO:0000256" key="5">
    <source>
        <dbReference type="ARBA" id="ARBA00022519"/>
    </source>
</evidence>
<dbReference type="PROSITE" id="PS00874">
    <property type="entry name" value="T2SP_F"/>
    <property type="match status" value="1"/>
</dbReference>
<evidence type="ECO:0000256" key="7">
    <source>
        <dbReference type="ARBA" id="ARBA00022989"/>
    </source>
</evidence>
<comment type="similarity">
    <text evidence="2 9">Belongs to the GSP F family.</text>
</comment>
<comment type="subcellular location">
    <subcellularLocation>
        <location evidence="1 9">Cell inner membrane</location>
        <topology evidence="1 9">Multi-pass membrane protein</topology>
    </subcellularLocation>
</comment>
<keyword evidence="6 9" id="KW-0812">Transmembrane</keyword>
<dbReference type="KEGG" id="mcys:MCB1EB_0214"/>
<dbReference type="PRINTS" id="PR00812">
    <property type="entry name" value="BCTERIALGSPF"/>
</dbReference>
<keyword evidence="8" id="KW-0472">Membrane</keyword>
<dbReference type="EMBL" id="AP018150">
    <property type="protein sequence ID" value="BBE08375.1"/>
    <property type="molecule type" value="Genomic_DNA"/>
</dbReference>
<dbReference type="InterPro" id="IPR001992">
    <property type="entry name" value="T2SS_GspF/T4SS_PilC_CS"/>
</dbReference>
<dbReference type="InterPro" id="IPR018076">
    <property type="entry name" value="T2SS_GspF_dom"/>
</dbReference>
<dbReference type="RefSeq" id="WP_045363506.1">
    <property type="nucleotide sequence ID" value="NZ_AP018150.1"/>
</dbReference>
<evidence type="ECO:0000313" key="11">
    <source>
        <dbReference type="Proteomes" id="UP000282597"/>
    </source>
</evidence>
<dbReference type="InterPro" id="IPR003004">
    <property type="entry name" value="GspF/PilC"/>
</dbReference>
<keyword evidence="3 9" id="KW-0813">Transport</keyword>
<organism evidence="10 11">
    <name type="scientific">Mycoavidus cysteinexigens</name>
    <dbReference type="NCBI Taxonomy" id="1553431"/>
    <lineage>
        <taxon>Bacteria</taxon>
        <taxon>Pseudomonadati</taxon>
        <taxon>Pseudomonadota</taxon>
        <taxon>Betaproteobacteria</taxon>
        <taxon>Burkholderiales</taxon>
        <taxon>Burkholderiaceae</taxon>
        <taxon>Mycoavidus</taxon>
    </lineage>
</organism>